<dbReference type="PANTHER" id="PTHR43210">
    <property type="entry name" value="DETHIOBIOTIN SYNTHETASE"/>
    <property type="match status" value="1"/>
</dbReference>
<dbReference type="EC" id="6.3.3.3" evidence="2"/>
<feature type="binding site" evidence="2">
    <location>
        <position position="56"/>
    </location>
    <ligand>
        <name>Mg(2+)</name>
        <dbReference type="ChEBI" id="CHEBI:18420"/>
    </ligand>
</feature>
<keyword evidence="2 3" id="KW-0436">Ligase</keyword>
<keyword evidence="2" id="KW-0963">Cytoplasm</keyword>
<keyword evidence="2" id="KW-0460">Magnesium</keyword>
<dbReference type="HAMAP" id="MF_00336">
    <property type="entry name" value="BioD"/>
    <property type="match status" value="1"/>
</dbReference>
<feature type="binding site" evidence="2">
    <location>
        <begin position="113"/>
        <end position="116"/>
    </location>
    <ligand>
        <name>ATP</name>
        <dbReference type="ChEBI" id="CHEBI:30616"/>
    </ligand>
</feature>
<dbReference type="STRING" id="1437824.BN940_13301"/>
<dbReference type="HOGENOM" id="CLU_072551_2_0_4"/>
<feature type="binding site" evidence="2">
    <location>
        <begin position="197"/>
        <end position="199"/>
    </location>
    <ligand>
        <name>ATP</name>
        <dbReference type="ChEBI" id="CHEBI:30616"/>
    </ligand>
</feature>
<proteinExistence type="inferred from homology"/>
<keyword evidence="4" id="KW-1185">Reference proteome</keyword>
<reference evidence="3 4" key="1">
    <citation type="journal article" date="2014" name="BMC Microbiol.">
        <title>The oxygen-independent metabolism of cyclic monoterpenes in Castellaniella defragrans 65Phen.</title>
        <authorList>
            <person name="Petasch J."/>
            <person name="Disch E.M."/>
            <person name="Markert S."/>
            <person name="Becher D."/>
            <person name="Schweder T."/>
            <person name="Huttel B."/>
            <person name="Reinhardt R."/>
            <person name="Harder J."/>
        </authorList>
    </citation>
    <scope>NUCLEOTIDE SEQUENCE [LARGE SCALE GENOMIC DNA]</scope>
    <source>
        <strain evidence="3">65Phen</strain>
    </source>
</reference>
<dbReference type="GO" id="GO:0005524">
    <property type="term" value="F:ATP binding"/>
    <property type="evidence" value="ECO:0007669"/>
    <property type="project" value="UniProtKB-UniRule"/>
</dbReference>
<organism evidence="3 4">
    <name type="scientific">Castellaniella defragrans (strain DSM 12143 / CCUG 39792 / 65Phen)</name>
    <name type="common">Alcaligenes defragrans</name>
    <dbReference type="NCBI Taxonomy" id="1437824"/>
    <lineage>
        <taxon>Bacteria</taxon>
        <taxon>Pseudomonadati</taxon>
        <taxon>Pseudomonadota</taxon>
        <taxon>Betaproteobacteria</taxon>
        <taxon>Burkholderiales</taxon>
        <taxon>Alcaligenaceae</taxon>
        <taxon>Castellaniella</taxon>
    </lineage>
</organism>
<dbReference type="UniPathway" id="UPA00078">
    <property type="reaction ID" value="UER00161"/>
</dbReference>
<dbReference type="InterPro" id="IPR027417">
    <property type="entry name" value="P-loop_NTPase"/>
</dbReference>
<dbReference type="AlphaFoldDB" id="W8WZS2"/>
<gene>
    <name evidence="2" type="primary">bioD</name>
    <name evidence="3" type="ORF">BN940_13301</name>
</gene>
<dbReference type="GO" id="GO:0000287">
    <property type="term" value="F:magnesium ion binding"/>
    <property type="evidence" value="ECO:0007669"/>
    <property type="project" value="UniProtKB-UniRule"/>
</dbReference>
<comment type="cofactor">
    <cofactor evidence="2">
        <name>Mg(2+)</name>
        <dbReference type="ChEBI" id="CHEBI:18420"/>
    </cofactor>
</comment>
<dbReference type="PANTHER" id="PTHR43210:SF5">
    <property type="entry name" value="DETHIOBIOTIN SYNTHETASE"/>
    <property type="match status" value="1"/>
</dbReference>
<comment type="similarity">
    <text evidence="2">Belongs to the dethiobiotin synthetase family.</text>
</comment>
<keyword evidence="1 2" id="KW-0093">Biotin biosynthesis</keyword>
<evidence type="ECO:0000256" key="2">
    <source>
        <dbReference type="HAMAP-Rule" id="MF_00336"/>
    </source>
</evidence>
<evidence type="ECO:0000256" key="1">
    <source>
        <dbReference type="ARBA" id="ARBA00022756"/>
    </source>
</evidence>
<comment type="caution">
    <text evidence="2">Lacks conserved residue(s) required for the propagation of feature annotation.</text>
</comment>
<dbReference type="KEGG" id="cdn:BN940_13301"/>
<comment type="function">
    <text evidence="2">Catalyzes a mechanistically unusual reaction, the ATP-dependent insertion of CO2 between the N7 and N8 nitrogen atoms of 7,8-diaminopelargonic acid (DAPA, also called 7,8-diammoniononanoate) to form a ureido ring.</text>
</comment>
<evidence type="ECO:0000313" key="3">
    <source>
        <dbReference type="EMBL" id="CDM25109.1"/>
    </source>
</evidence>
<feature type="binding site" evidence="2">
    <location>
        <position position="56"/>
    </location>
    <ligand>
        <name>ATP</name>
        <dbReference type="ChEBI" id="CHEBI:30616"/>
    </ligand>
</feature>
<comment type="subunit">
    <text evidence="2">Homodimer.</text>
</comment>
<dbReference type="GO" id="GO:0009102">
    <property type="term" value="P:biotin biosynthetic process"/>
    <property type="evidence" value="ECO:0007669"/>
    <property type="project" value="UniProtKB-UniRule"/>
</dbReference>
<name>W8WZS2_CASD6</name>
<feature type="binding site" evidence="2">
    <location>
        <begin position="24"/>
        <end position="29"/>
    </location>
    <ligand>
        <name>ATP</name>
        <dbReference type="ChEBI" id="CHEBI:30616"/>
    </ligand>
</feature>
<comment type="catalytic activity">
    <reaction evidence="2">
        <text>(7R,8S)-7,8-diammoniononanoate + CO2 + ATP = (4R,5S)-dethiobiotin + ADP + phosphate + 3 H(+)</text>
        <dbReference type="Rhea" id="RHEA:15805"/>
        <dbReference type="ChEBI" id="CHEBI:15378"/>
        <dbReference type="ChEBI" id="CHEBI:16526"/>
        <dbReference type="ChEBI" id="CHEBI:30616"/>
        <dbReference type="ChEBI" id="CHEBI:43474"/>
        <dbReference type="ChEBI" id="CHEBI:149469"/>
        <dbReference type="ChEBI" id="CHEBI:149473"/>
        <dbReference type="ChEBI" id="CHEBI:456216"/>
        <dbReference type="EC" id="6.3.3.3"/>
    </reaction>
</comment>
<keyword evidence="2" id="KW-0067">ATP-binding</keyword>
<evidence type="ECO:0000313" key="4">
    <source>
        <dbReference type="Proteomes" id="UP000019805"/>
    </source>
</evidence>
<dbReference type="Pfam" id="PF13500">
    <property type="entry name" value="AAA_26"/>
    <property type="match status" value="1"/>
</dbReference>
<feature type="active site" evidence="2">
    <location>
        <position position="44"/>
    </location>
</feature>
<dbReference type="NCBIfam" id="TIGR00347">
    <property type="entry name" value="bioD"/>
    <property type="match status" value="1"/>
</dbReference>
<feature type="binding site" evidence="2">
    <location>
        <position position="28"/>
    </location>
    <ligand>
        <name>Mg(2+)</name>
        <dbReference type="ChEBI" id="CHEBI:18420"/>
    </ligand>
</feature>
<dbReference type="eggNOG" id="COG0132">
    <property type="taxonomic scope" value="Bacteria"/>
</dbReference>
<dbReference type="Gene3D" id="3.40.50.300">
    <property type="entry name" value="P-loop containing nucleotide triphosphate hydrolases"/>
    <property type="match status" value="1"/>
</dbReference>
<protein>
    <recommendedName>
        <fullName evidence="2">ATP-dependent dethiobiotin synthetase BioD</fullName>
        <ecNumber evidence="2">6.3.3.3</ecNumber>
    </recommendedName>
    <alternativeName>
        <fullName evidence="2">DTB synthetase</fullName>
        <shortName evidence="2">DTBS</shortName>
    </alternativeName>
    <alternativeName>
        <fullName evidence="2">Dethiobiotin synthase</fullName>
    </alternativeName>
</protein>
<accession>W8WZS2</accession>
<dbReference type="Proteomes" id="UP000019805">
    <property type="component" value="Chromosome"/>
</dbReference>
<dbReference type="PIRSF" id="PIRSF006755">
    <property type="entry name" value="DTB_synth"/>
    <property type="match status" value="1"/>
</dbReference>
<dbReference type="SUPFAM" id="SSF52540">
    <property type="entry name" value="P-loop containing nucleoside triphosphate hydrolases"/>
    <property type="match status" value="1"/>
</dbReference>
<dbReference type="GO" id="GO:0005737">
    <property type="term" value="C:cytoplasm"/>
    <property type="evidence" value="ECO:0007669"/>
    <property type="project" value="UniProtKB-SubCell"/>
</dbReference>
<sequence length="237" mass="24318">MRPRAAGSGAGPCPGAFVTGTDTDVGKTLVAAILVKAWSGDYWKPYQTGVAAAPGDTETVAALLGPGGGHVLHAPACVLAAPLAPWAAARAEGVTLDVSGLRPPRTAVPLVVEGAGGLYVPVDAHCMMIDLAARLGLPVVLVARSTLGTINHTLLSLRALRARGLPVLGVVMNGPPSPGNREALERFGRVRIIAEIPPLARVDAAAVARVAAGIPALDTLMRDVRRSRRRRAGFPPA</sequence>
<dbReference type="GO" id="GO:0004141">
    <property type="term" value="F:dethiobiotin synthase activity"/>
    <property type="evidence" value="ECO:0007669"/>
    <property type="project" value="UniProtKB-UniRule"/>
</dbReference>
<feature type="binding site" evidence="2">
    <location>
        <position position="113"/>
    </location>
    <ligand>
        <name>Mg(2+)</name>
        <dbReference type="ChEBI" id="CHEBI:18420"/>
    </ligand>
</feature>
<comment type="pathway">
    <text evidence="2">Cofactor biosynthesis; biotin biosynthesis; biotin from 7,8-diaminononanoate: step 1/2.</text>
</comment>
<dbReference type="InterPro" id="IPR004472">
    <property type="entry name" value="DTB_synth_BioD"/>
</dbReference>
<dbReference type="CDD" id="cd03109">
    <property type="entry name" value="DTBS"/>
    <property type="match status" value="1"/>
</dbReference>
<comment type="subcellular location">
    <subcellularLocation>
        <location evidence="2">Cytoplasm</location>
    </subcellularLocation>
</comment>
<dbReference type="EMBL" id="HG916765">
    <property type="protein sequence ID" value="CDM25109.1"/>
    <property type="molecule type" value="Genomic_DNA"/>
</dbReference>
<feature type="binding site" evidence="2">
    <location>
        <position position="48"/>
    </location>
    <ligand>
        <name>substrate</name>
    </ligand>
</feature>
<dbReference type="PATRIC" id="fig|1437824.5.peg.2626"/>
<keyword evidence="2" id="KW-0547">Nucleotide-binding</keyword>
<keyword evidence="2" id="KW-0479">Metal-binding</keyword>